<proteinExistence type="predicted"/>
<dbReference type="Pfam" id="PF10609">
    <property type="entry name" value="ParA"/>
    <property type="match status" value="1"/>
</dbReference>
<dbReference type="Proteomes" id="UP001189624">
    <property type="component" value="Chromosome 8"/>
</dbReference>
<evidence type="ECO:0000256" key="2">
    <source>
        <dbReference type="ARBA" id="ARBA00022741"/>
    </source>
</evidence>
<dbReference type="Gramene" id="rna-AYBTSS11_LOCUS24941">
    <property type="protein sequence ID" value="CAJ1972884.1"/>
    <property type="gene ID" value="gene-AYBTSS11_LOCUS24941"/>
</dbReference>
<dbReference type="GO" id="GO:0005829">
    <property type="term" value="C:cytosol"/>
    <property type="evidence" value="ECO:0007669"/>
    <property type="project" value="TreeGrafter"/>
</dbReference>
<dbReference type="GO" id="GO:0051536">
    <property type="term" value="F:iron-sulfur cluster binding"/>
    <property type="evidence" value="ECO:0007669"/>
    <property type="project" value="UniProtKB-KW"/>
</dbReference>
<dbReference type="SUPFAM" id="SSF52540">
    <property type="entry name" value="P-loop containing nucleoside triphosphate hydrolases"/>
    <property type="match status" value="1"/>
</dbReference>
<dbReference type="InterPro" id="IPR027417">
    <property type="entry name" value="P-loop_NTPase"/>
</dbReference>
<dbReference type="EMBL" id="OY731405">
    <property type="protein sequence ID" value="CAJ1972884.1"/>
    <property type="molecule type" value="Genomic_DNA"/>
</dbReference>
<dbReference type="GO" id="GO:0016226">
    <property type="term" value="P:iron-sulfur cluster assembly"/>
    <property type="evidence" value="ECO:0007669"/>
    <property type="project" value="InterPro"/>
</dbReference>
<name>A0AA86TFF7_9FABA</name>
<evidence type="ECO:0000313" key="6">
    <source>
        <dbReference type="EMBL" id="CAJ1972884.1"/>
    </source>
</evidence>
<dbReference type="AlphaFoldDB" id="A0AA86TFF7"/>
<evidence type="ECO:0000256" key="1">
    <source>
        <dbReference type="ARBA" id="ARBA00022723"/>
    </source>
</evidence>
<dbReference type="PANTHER" id="PTHR23264">
    <property type="entry name" value="NUCLEOTIDE-BINDING PROTEIN NBP35 YEAST -RELATED"/>
    <property type="match status" value="1"/>
</dbReference>
<dbReference type="InterPro" id="IPR033756">
    <property type="entry name" value="YlxH/NBP35"/>
</dbReference>
<evidence type="ECO:0000313" key="7">
    <source>
        <dbReference type="Proteomes" id="UP001189624"/>
    </source>
</evidence>
<dbReference type="GO" id="GO:0046872">
    <property type="term" value="F:metal ion binding"/>
    <property type="evidence" value="ECO:0007669"/>
    <property type="project" value="UniProtKB-KW"/>
</dbReference>
<evidence type="ECO:0000256" key="3">
    <source>
        <dbReference type="ARBA" id="ARBA00022840"/>
    </source>
</evidence>
<dbReference type="PANTHER" id="PTHR23264:SF19">
    <property type="entry name" value="CYTOSOLIC FE-S CLUSTER ASSEMBLY FACTOR NUBP2"/>
    <property type="match status" value="1"/>
</dbReference>
<keyword evidence="2" id="KW-0547">Nucleotide-binding</keyword>
<organism evidence="6 7">
    <name type="scientific">Sphenostylis stenocarpa</name>
    <dbReference type="NCBI Taxonomy" id="92480"/>
    <lineage>
        <taxon>Eukaryota</taxon>
        <taxon>Viridiplantae</taxon>
        <taxon>Streptophyta</taxon>
        <taxon>Embryophyta</taxon>
        <taxon>Tracheophyta</taxon>
        <taxon>Spermatophyta</taxon>
        <taxon>Magnoliopsida</taxon>
        <taxon>eudicotyledons</taxon>
        <taxon>Gunneridae</taxon>
        <taxon>Pentapetalae</taxon>
        <taxon>rosids</taxon>
        <taxon>fabids</taxon>
        <taxon>Fabales</taxon>
        <taxon>Fabaceae</taxon>
        <taxon>Papilionoideae</taxon>
        <taxon>50 kb inversion clade</taxon>
        <taxon>NPAAA clade</taxon>
        <taxon>indigoferoid/millettioid clade</taxon>
        <taxon>Phaseoleae</taxon>
        <taxon>Sphenostylis</taxon>
    </lineage>
</organism>
<reference evidence="6" key="1">
    <citation type="submission" date="2023-10" db="EMBL/GenBank/DDBJ databases">
        <authorList>
            <person name="Domelevo Entfellner J.-B."/>
        </authorList>
    </citation>
    <scope>NUCLEOTIDE SEQUENCE</scope>
</reference>
<accession>A0AA86TFF7</accession>
<keyword evidence="3" id="KW-0067">ATP-binding</keyword>
<evidence type="ECO:0000256" key="4">
    <source>
        <dbReference type="ARBA" id="ARBA00023004"/>
    </source>
</evidence>
<dbReference type="InterPro" id="IPR019591">
    <property type="entry name" value="Mrp/NBP35_ATP-bd"/>
</dbReference>
<evidence type="ECO:0000256" key="5">
    <source>
        <dbReference type="ARBA" id="ARBA00023014"/>
    </source>
</evidence>
<keyword evidence="1" id="KW-0479">Metal-binding</keyword>
<sequence length="110" mass="12539">MLRLEGVIWRSQRKSGLIKQFLKDVYWGQLDFLIVDAPPGTSYRHIYIVQCLDTTGVDGAIIVTIPQQVSLIDNGRTHPKIQNAPHEGILEKKRERITNTLTDIDQSNIE</sequence>
<dbReference type="GO" id="GO:0005524">
    <property type="term" value="F:ATP binding"/>
    <property type="evidence" value="ECO:0007669"/>
    <property type="project" value="UniProtKB-KW"/>
</dbReference>
<protein>
    <submittedName>
        <fullName evidence="6">Uncharacterized protein</fullName>
    </submittedName>
</protein>
<keyword evidence="7" id="KW-1185">Reference proteome</keyword>
<keyword evidence="4" id="KW-0408">Iron</keyword>
<dbReference type="GO" id="GO:0140663">
    <property type="term" value="F:ATP-dependent FeS chaperone activity"/>
    <property type="evidence" value="ECO:0007669"/>
    <property type="project" value="InterPro"/>
</dbReference>
<dbReference type="Gene3D" id="3.40.50.300">
    <property type="entry name" value="P-loop containing nucleotide triphosphate hydrolases"/>
    <property type="match status" value="1"/>
</dbReference>
<keyword evidence="5" id="KW-0411">Iron-sulfur</keyword>
<gene>
    <name evidence="6" type="ORF">AYBTSS11_LOCUS24941</name>
</gene>